<feature type="region of interest" description="Disordered" evidence="1">
    <location>
        <begin position="540"/>
        <end position="597"/>
    </location>
</feature>
<evidence type="ECO:0000256" key="3">
    <source>
        <dbReference type="SAM" id="SignalP"/>
    </source>
</evidence>
<evidence type="ECO:0000259" key="4">
    <source>
        <dbReference type="Pfam" id="PF01757"/>
    </source>
</evidence>
<dbReference type="GO" id="GO:0016747">
    <property type="term" value="F:acyltransferase activity, transferring groups other than amino-acyl groups"/>
    <property type="evidence" value="ECO:0007669"/>
    <property type="project" value="InterPro"/>
</dbReference>
<feature type="compositionally biased region" description="Polar residues" evidence="1">
    <location>
        <begin position="546"/>
        <end position="560"/>
    </location>
</feature>
<feature type="compositionally biased region" description="Basic and acidic residues" evidence="1">
    <location>
        <begin position="398"/>
        <end position="410"/>
    </location>
</feature>
<dbReference type="OrthoDB" id="25131at2759"/>
<dbReference type="InParanoid" id="A0A316YVH9"/>
<dbReference type="InterPro" id="IPR002656">
    <property type="entry name" value="Acyl_transf_3_dom"/>
</dbReference>
<evidence type="ECO:0000256" key="2">
    <source>
        <dbReference type="SAM" id="Phobius"/>
    </source>
</evidence>
<dbReference type="Pfam" id="PF01757">
    <property type="entry name" value="Acyl_transf_3"/>
    <property type="match status" value="1"/>
</dbReference>
<feature type="transmembrane region" description="Helical" evidence="2">
    <location>
        <begin position="680"/>
        <end position="699"/>
    </location>
</feature>
<proteinExistence type="predicted"/>
<feature type="signal peptide" evidence="3">
    <location>
        <begin position="1"/>
        <end position="19"/>
    </location>
</feature>
<name>A0A316YVH9_9BASI</name>
<dbReference type="PANTHER" id="PTHR38121">
    <property type="entry name" value="GH16 DOMAIN-CONTAINING PROTEIN"/>
    <property type="match status" value="1"/>
</dbReference>
<keyword evidence="6" id="KW-1185">Reference proteome</keyword>
<feature type="transmembrane region" description="Helical" evidence="2">
    <location>
        <begin position="766"/>
        <end position="783"/>
    </location>
</feature>
<accession>A0A316YVH9</accession>
<protein>
    <recommendedName>
        <fullName evidence="4">Acyltransferase 3 domain-containing protein</fullName>
    </recommendedName>
</protein>
<evidence type="ECO:0000256" key="1">
    <source>
        <dbReference type="SAM" id="MobiDB-lite"/>
    </source>
</evidence>
<reference evidence="5 6" key="1">
    <citation type="journal article" date="2018" name="Mol. Biol. Evol.">
        <title>Broad Genomic Sampling Reveals a Smut Pathogenic Ancestry of the Fungal Clade Ustilaginomycotina.</title>
        <authorList>
            <person name="Kijpornyongpan T."/>
            <person name="Mondo S.J."/>
            <person name="Barry K."/>
            <person name="Sandor L."/>
            <person name="Lee J."/>
            <person name="Lipzen A."/>
            <person name="Pangilinan J."/>
            <person name="LaButti K."/>
            <person name="Hainaut M."/>
            <person name="Henrissat B."/>
            <person name="Grigoriev I.V."/>
            <person name="Spatafora J.W."/>
            <person name="Aime M.C."/>
        </authorList>
    </citation>
    <scope>NUCLEOTIDE SEQUENCE [LARGE SCALE GENOMIC DNA]</scope>
    <source>
        <strain evidence="5 6">MCA 4198</strain>
    </source>
</reference>
<dbReference type="GeneID" id="37046474"/>
<dbReference type="AlphaFoldDB" id="A0A316YVH9"/>
<dbReference type="EMBL" id="KZ819634">
    <property type="protein sequence ID" value="PWN92648.1"/>
    <property type="molecule type" value="Genomic_DNA"/>
</dbReference>
<feature type="transmembrane region" description="Helical" evidence="2">
    <location>
        <begin position="945"/>
        <end position="967"/>
    </location>
</feature>
<feature type="transmembrane region" description="Helical" evidence="2">
    <location>
        <begin position="877"/>
        <end position="900"/>
    </location>
</feature>
<feature type="transmembrane region" description="Helical" evidence="2">
    <location>
        <begin position="795"/>
        <end position="818"/>
    </location>
</feature>
<feature type="region of interest" description="Disordered" evidence="1">
    <location>
        <begin position="371"/>
        <end position="441"/>
    </location>
</feature>
<feature type="transmembrane region" description="Helical" evidence="2">
    <location>
        <begin position="1006"/>
        <end position="1032"/>
    </location>
</feature>
<gene>
    <name evidence="5" type="ORF">FA10DRAFT_298122</name>
</gene>
<dbReference type="STRING" id="215250.A0A316YVH9"/>
<keyword evidence="2" id="KW-0812">Transmembrane</keyword>
<feature type="transmembrane region" description="Helical" evidence="2">
    <location>
        <begin position="342"/>
        <end position="364"/>
    </location>
</feature>
<sequence>MVFLPLLAVLAAAAATVRGACECGYLDPSTGALWTDATISYFNETGLTDVVTQPAKSPRIYGEQSAGDTGTGQQPWSLVGNHINEYEESFGATWRRAVSYNNTFLNGTNGLAMQISPADIKNRIVNGSQIVSRRRDIQYGTFRAKIIPAPNVGAGGAFTFGASYNESETVDLSIFLSNDVHNGTLRWSYSASDHNAAPVKTNLSYIEGATEQRFDWLSSKVIQFRNDGTNASSNFYAYEKKTNATNIPTSAAPVSFQVYSNGEPSGSQGPPLYGPLITTLVYARLFFNSTMDTRHEQFAQQCAQSPVAVCSTDDLTLRNSTAFDLAATMEFKPAKMHFRPPLYAIICFSAFVGIFLAVMLHGIIIRSANRASADGGHGHTPPAPAPTAPAEKDEWDEGQEREQNPEKIRLGDPFVRTELTSTVGHGWDEDETLDDGDSDYDSDNYEDVDVLTGNFERRKTLTEVLEQLPTFSPSLPSSSSGTFGAHFKEGIASPVEMLDRMKAHRATAYMRSLPSGESLTSGLYASSSNGHGSMVFSHHGHGGGLATSSSTGHGLNSGAQPTGRRQIIRWKDRQDDGGDMQLARPAGQDQEARRPSVMGVRQTLLQVTLSKLKQLIFIDSEGGMRTSTGERRIDYLDGMRGFACLFVSLGHFTLIFYYAVADPTGPSHYPEMTHWLRMTVGPIVVNAGLVLGIFFTLPARTMCMRYLLKGGVQSLADSTVRRIPRLALPVLGACIANYFLIDVDAYKWVPRLSSRTWSVWDYWQNYDNVMVFVNAFVTLWWAAPPESPALVTGYATGVLWTIPVIVQGMWTCMLAVLIAHELKRPWKRFLYYFFCVTLSWYANTWDLFFMSGLIVADLDANLHYRDFAKKGFKLLPGVHIEVGLLAWLFFAACALQQWFIYIPASPGALFDLWEYGIHPDWINAKPHDWNGQVVFAYTNPRVGSWFWVMSVLILADLSPLVQTFFRLRIWSFLGKHSMAYFLCHGIIFWTWGAWLCLALLERNVPYWATILVVFVTSYTLLTALCICFTYTFEWWSILFSKAVWRASSGGLGRKV</sequence>
<feature type="transmembrane region" description="Helical" evidence="2">
    <location>
        <begin position="979"/>
        <end position="1000"/>
    </location>
</feature>
<keyword evidence="2" id="KW-1133">Transmembrane helix</keyword>
<feature type="transmembrane region" description="Helical" evidence="2">
    <location>
        <begin position="830"/>
        <end position="856"/>
    </location>
</feature>
<keyword evidence="2" id="KW-0472">Membrane</keyword>
<dbReference type="Gene3D" id="2.60.120.200">
    <property type="match status" value="1"/>
</dbReference>
<dbReference type="PANTHER" id="PTHR38121:SF2">
    <property type="entry name" value="ACYLTRANSFERASE 3 DOMAIN-CONTAINING PROTEIN"/>
    <property type="match status" value="1"/>
</dbReference>
<evidence type="ECO:0000313" key="5">
    <source>
        <dbReference type="EMBL" id="PWN92648.1"/>
    </source>
</evidence>
<feature type="compositionally biased region" description="Acidic residues" evidence="1">
    <location>
        <begin position="428"/>
        <end position="441"/>
    </location>
</feature>
<dbReference type="RefSeq" id="XP_025379846.1">
    <property type="nucleotide sequence ID" value="XM_025524558.1"/>
</dbReference>
<feature type="chain" id="PRO_5016341668" description="Acyltransferase 3 domain-containing protein" evidence="3">
    <location>
        <begin position="20"/>
        <end position="1055"/>
    </location>
</feature>
<feature type="transmembrane region" description="Helical" evidence="2">
    <location>
        <begin position="641"/>
        <end position="660"/>
    </location>
</feature>
<keyword evidence="3" id="KW-0732">Signal</keyword>
<feature type="domain" description="Acyltransferase 3" evidence="4">
    <location>
        <begin position="634"/>
        <end position="1020"/>
    </location>
</feature>
<evidence type="ECO:0000313" key="6">
    <source>
        <dbReference type="Proteomes" id="UP000245768"/>
    </source>
</evidence>
<dbReference type="Proteomes" id="UP000245768">
    <property type="component" value="Unassembled WGS sequence"/>
</dbReference>
<organism evidence="5 6">
    <name type="scientific">Acaromyces ingoldii</name>
    <dbReference type="NCBI Taxonomy" id="215250"/>
    <lineage>
        <taxon>Eukaryota</taxon>
        <taxon>Fungi</taxon>
        <taxon>Dikarya</taxon>
        <taxon>Basidiomycota</taxon>
        <taxon>Ustilaginomycotina</taxon>
        <taxon>Exobasidiomycetes</taxon>
        <taxon>Exobasidiales</taxon>
        <taxon>Cryptobasidiaceae</taxon>
        <taxon>Acaromyces</taxon>
    </lineage>
</organism>